<protein>
    <recommendedName>
        <fullName evidence="4">Lipopolysaccharide assembly protein A domain-containing protein</fullName>
    </recommendedName>
</protein>
<dbReference type="EMBL" id="CP042913">
    <property type="protein sequence ID" value="QEG37657.1"/>
    <property type="molecule type" value="Genomic_DNA"/>
</dbReference>
<gene>
    <name evidence="2" type="ORF">Pr1d_50030</name>
</gene>
<keyword evidence="1" id="KW-1133">Transmembrane helix</keyword>
<dbReference type="RefSeq" id="WP_148075857.1">
    <property type="nucleotide sequence ID" value="NZ_CP042913.1"/>
</dbReference>
<sequence length="75" mass="8474">MHYVKGAFALLVMLIMIIFAVQNLDVINVKFLSWAMSVPKFMVIVGTYVLGMITGAWLFDFLKMLFRSNPANASQ</sequence>
<dbReference type="OrthoDB" id="291505at2"/>
<name>A0A5B9QF38_9BACT</name>
<evidence type="ECO:0000256" key="1">
    <source>
        <dbReference type="SAM" id="Phobius"/>
    </source>
</evidence>
<keyword evidence="3" id="KW-1185">Reference proteome</keyword>
<feature type="transmembrane region" description="Helical" evidence="1">
    <location>
        <begin position="6"/>
        <end position="29"/>
    </location>
</feature>
<dbReference type="KEGG" id="bgok:Pr1d_50030"/>
<keyword evidence="1" id="KW-0472">Membrane</keyword>
<evidence type="ECO:0008006" key="4">
    <source>
        <dbReference type="Google" id="ProtNLM"/>
    </source>
</evidence>
<evidence type="ECO:0000313" key="3">
    <source>
        <dbReference type="Proteomes" id="UP000323917"/>
    </source>
</evidence>
<reference evidence="2 3" key="1">
    <citation type="submission" date="2019-08" db="EMBL/GenBank/DDBJ databases">
        <title>Deep-cultivation of Planctomycetes and their phenomic and genomic characterization uncovers novel biology.</title>
        <authorList>
            <person name="Wiegand S."/>
            <person name="Jogler M."/>
            <person name="Boedeker C."/>
            <person name="Pinto D."/>
            <person name="Vollmers J."/>
            <person name="Rivas-Marin E."/>
            <person name="Kohn T."/>
            <person name="Peeters S.H."/>
            <person name="Heuer A."/>
            <person name="Rast P."/>
            <person name="Oberbeckmann S."/>
            <person name="Bunk B."/>
            <person name="Jeske O."/>
            <person name="Meyerdierks A."/>
            <person name="Storesund J.E."/>
            <person name="Kallscheuer N."/>
            <person name="Luecker S."/>
            <person name="Lage O.M."/>
            <person name="Pohl T."/>
            <person name="Merkel B.J."/>
            <person name="Hornburger P."/>
            <person name="Mueller R.-W."/>
            <person name="Bruemmer F."/>
            <person name="Labrenz M."/>
            <person name="Spormann A.M."/>
            <person name="Op den Camp H."/>
            <person name="Overmann J."/>
            <person name="Amann R."/>
            <person name="Jetten M.S.M."/>
            <person name="Mascher T."/>
            <person name="Medema M.H."/>
            <person name="Devos D.P."/>
            <person name="Kaster A.-K."/>
            <person name="Ovreas L."/>
            <person name="Rohde M."/>
            <person name="Galperin M.Y."/>
            <person name="Jogler C."/>
        </authorList>
    </citation>
    <scope>NUCLEOTIDE SEQUENCE [LARGE SCALE GENOMIC DNA]</scope>
    <source>
        <strain evidence="2 3">Pr1d</strain>
    </source>
</reference>
<organism evidence="2 3">
    <name type="scientific">Bythopirellula goksoeyrii</name>
    <dbReference type="NCBI Taxonomy" id="1400387"/>
    <lineage>
        <taxon>Bacteria</taxon>
        <taxon>Pseudomonadati</taxon>
        <taxon>Planctomycetota</taxon>
        <taxon>Planctomycetia</taxon>
        <taxon>Pirellulales</taxon>
        <taxon>Lacipirellulaceae</taxon>
        <taxon>Bythopirellula</taxon>
    </lineage>
</organism>
<dbReference type="AlphaFoldDB" id="A0A5B9QF38"/>
<feature type="transmembrane region" description="Helical" evidence="1">
    <location>
        <begin position="41"/>
        <end position="59"/>
    </location>
</feature>
<keyword evidence="1" id="KW-0812">Transmembrane</keyword>
<accession>A0A5B9QF38</accession>
<evidence type="ECO:0000313" key="2">
    <source>
        <dbReference type="EMBL" id="QEG37657.1"/>
    </source>
</evidence>
<dbReference type="Proteomes" id="UP000323917">
    <property type="component" value="Chromosome"/>
</dbReference>
<proteinExistence type="predicted"/>